<proteinExistence type="predicted"/>
<name>A0A1G2QZK1_9BACT</name>
<sequence length="134" mass="15341">MRFEVPQFIEREAKVVGSLTLRQAGTLLAPLSVALLVYFWLPLPLFLLLMVILETIAIAMAFVKVNGRHLPKVVLDIILFSANPKRFIWRRGNMDIQIQEVTYGNPNKKQEDKQIPLSRESKIQNLATQVQTKN</sequence>
<keyword evidence="1" id="KW-0472">Membrane</keyword>
<feature type="transmembrane region" description="Helical" evidence="1">
    <location>
        <begin position="46"/>
        <end position="63"/>
    </location>
</feature>
<dbReference type="EMBL" id="MHTV01000040">
    <property type="protein sequence ID" value="OHA65887.1"/>
    <property type="molecule type" value="Genomic_DNA"/>
</dbReference>
<comment type="caution">
    <text evidence="2">The sequence shown here is derived from an EMBL/GenBank/DDBJ whole genome shotgun (WGS) entry which is preliminary data.</text>
</comment>
<feature type="transmembrane region" description="Helical" evidence="1">
    <location>
        <begin position="21"/>
        <end position="40"/>
    </location>
</feature>
<evidence type="ECO:0000313" key="3">
    <source>
        <dbReference type="Proteomes" id="UP000178092"/>
    </source>
</evidence>
<keyword evidence="1" id="KW-1133">Transmembrane helix</keyword>
<evidence type="ECO:0000313" key="2">
    <source>
        <dbReference type="EMBL" id="OHA65887.1"/>
    </source>
</evidence>
<gene>
    <name evidence="2" type="ORF">A3C04_00105</name>
</gene>
<protein>
    <recommendedName>
        <fullName evidence="4">PrgI family protein</fullName>
    </recommendedName>
</protein>
<reference evidence="2 3" key="1">
    <citation type="journal article" date="2016" name="Nat. Commun.">
        <title>Thousands of microbial genomes shed light on interconnected biogeochemical processes in an aquifer system.</title>
        <authorList>
            <person name="Anantharaman K."/>
            <person name="Brown C.T."/>
            <person name="Hug L.A."/>
            <person name="Sharon I."/>
            <person name="Castelle C.J."/>
            <person name="Probst A.J."/>
            <person name="Thomas B.C."/>
            <person name="Singh A."/>
            <person name="Wilkins M.J."/>
            <person name="Karaoz U."/>
            <person name="Brodie E.L."/>
            <person name="Williams K.H."/>
            <person name="Hubbard S.S."/>
            <person name="Banfield J.F."/>
        </authorList>
    </citation>
    <scope>NUCLEOTIDE SEQUENCE [LARGE SCALE GENOMIC DNA]</scope>
</reference>
<dbReference type="AlphaFoldDB" id="A0A1G2QZK1"/>
<evidence type="ECO:0000256" key="1">
    <source>
        <dbReference type="SAM" id="Phobius"/>
    </source>
</evidence>
<accession>A0A1G2QZK1</accession>
<organism evidence="2 3">
    <name type="scientific">Candidatus Wildermuthbacteria bacterium RIFCSPHIGHO2_02_FULL_45_25</name>
    <dbReference type="NCBI Taxonomy" id="1802450"/>
    <lineage>
        <taxon>Bacteria</taxon>
        <taxon>Candidatus Wildermuthiibacteriota</taxon>
    </lineage>
</organism>
<dbReference type="InterPro" id="IPR024414">
    <property type="entry name" value="Uncharacterised_PrgI"/>
</dbReference>
<dbReference type="Pfam" id="PF12666">
    <property type="entry name" value="PrgI"/>
    <property type="match status" value="1"/>
</dbReference>
<dbReference type="Proteomes" id="UP000178092">
    <property type="component" value="Unassembled WGS sequence"/>
</dbReference>
<evidence type="ECO:0008006" key="4">
    <source>
        <dbReference type="Google" id="ProtNLM"/>
    </source>
</evidence>
<keyword evidence="1" id="KW-0812">Transmembrane</keyword>